<dbReference type="InterPro" id="IPR034088">
    <property type="entry name" value="Pla_a_1-like"/>
</dbReference>
<dbReference type="Proteomes" id="UP000002051">
    <property type="component" value="Chromosome 4"/>
</dbReference>
<dbReference type="NCBIfam" id="TIGR01614">
    <property type="entry name" value="PME_inhib"/>
    <property type="match status" value="1"/>
</dbReference>
<dbReference type="EMBL" id="CM001220">
    <property type="protein sequence ID" value="KEH31575.1"/>
    <property type="molecule type" value="Genomic_DNA"/>
</dbReference>
<dbReference type="AlphaFoldDB" id="A0A072V0C4"/>
<feature type="domain" description="Pectinesterase inhibitor" evidence="5">
    <location>
        <begin position="19"/>
        <end position="177"/>
    </location>
</feature>
<dbReference type="Pfam" id="PF04043">
    <property type="entry name" value="PMEI"/>
    <property type="match status" value="1"/>
</dbReference>
<evidence type="ECO:0000256" key="4">
    <source>
        <dbReference type="SAM" id="SignalP"/>
    </source>
</evidence>
<evidence type="ECO:0000259" key="5">
    <source>
        <dbReference type="SMART" id="SM00856"/>
    </source>
</evidence>
<dbReference type="GO" id="GO:0009505">
    <property type="term" value="C:plant-type cell wall"/>
    <property type="evidence" value="ECO:0000318"/>
    <property type="project" value="GO_Central"/>
</dbReference>
<reference evidence="10" key="4">
    <citation type="journal article" date="2018" name="Nat. Plants">
        <title>Whole-genome landscape of Medicago truncatula symbiotic genes.</title>
        <authorList>
            <person name="Pecrix Y."/>
            <person name="Staton S.E."/>
            <person name="Sallet E."/>
            <person name="Lelandais-Briere C."/>
            <person name="Moreau S."/>
            <person name="Carrere S."/>
            <person name="Blein T."/>
            <person name="Jardinaud M.F."/>
            <person name="Latrasse D."/>
            <person name="Zouine M."/>
            <person name="Zahm M."/>
            <person name="Kreplak J."/>
            <person name="Mayjonade B."/>
            <person name="Satge C."/>
            <person name="Perez M."/>
            <person name="Cauet S."/>
            <person name="Marande W."/>
            <person name="Chantry-Darmon C."/>
            <person name="Lopez-Roques C."/>
            <person name="Bouchez O."/>
            <person name="Berard A."/>
            <person name="Debelle F."/>
            <person name="Munos S."/>
            <person name="Bendahmane A."/>
            <person name="Berges H."/>
            <person name="Niebel A."/>
            <person name="Buitink J."/>
            <person name="Frugier F."/>
            <person name="Benhamed M."/>
            <person name="Crespi M."/>
            <person name="Gouzy J."/>
            <person name="Gamas P."/>
        </authorList>
    </citation>
    <scope>NUCLEOTIDE SEQUENCE [LARGE SCALE GENOMIC DNA]</scope>
    <source>
        <strain evidence="10">cv. Jemalong A17</strain>
    </source>
</reference>
<dbReference type="HOGENOM" id="CLU_033761_7_1_1"/>
<dbReference type="PANTHER" id="PTHR35357:SF17">
    <property type="entry name" value="PECTINESTERASE INHIBITOR 12"/>
    <property type="match status" value="1"/>
</dbReference>
<dbReference type="Gene3D" id="1.20.140.40">
    <property type="entry name" value="Invertase/pectin methylesterase inhibitor family protein"/>
    <property type="match status" value="1"/>
</dbReference>
<dbReference type="STRING" id="3880.A0A072V0C4"/>
<evidence type="ECO:0000256" key="2">
    <source>
        <dbReference type="ARBA" id="ARBA00023157"/>
    </source>
</evidence>
<evidence type="ECO:0000256" key="3">
    <source>
        <dbReference type="ARBA" id="ARBA00038471"/>
    </source>
</evidence>
<comment type="similarity">
    <text evidence="3">Belongs to the PMEI family.</text>
</comment>
<dbReference type="GO" id="GO:0009827">
    <property type="term" value="P:plant-type cell wall modification"/>
    <property type="evidence" value="ECO:0000318"/>
    <property type="project" value="GO_Central"/>
</dbReference>
<reference evidence="6 9" key="2">
    <citation type="journal article" date="2014" name="BMC Genomics">
        <title>An improved genome release (version Mt4.0) for the model legume Medicago truncatula.</title>
        <authorList>
            <person name="Tang H."/>
            <person name="Krishnakumar V."/>
            <person name="Bidwell S."/>
            <person name="Rosen B."/>
            <person name="Chan A."/>
            <person name="Zhou S."/>
            <person name="Gentzbittel L."/>
            <person name="Childs K.L."/>
            <person name="Yandell M."/>
            <person name="Gundlach H."/>
            <person name="Mayer K.F."/>
            <person name="Schwartz D.C."/>
            <person name="Town C.D."/>
        </authorList>
    </citation>
    <scope>GENOME REANNOTATION</scope>
    <source>
        <strain evidence="6">A17</strain>
        <strain evidence="8 9">cv. Jemalong A17</strain>
    </source>
</reference>
<dbReference type="InterPro" id="IPR035513">
    <property type="entry name" value="Invertase/methylesterase_inhib"/>
</dbReference>
<evidence type="ECO:0000313" key="10">
    <source>
        <dbReference type="Proteomes" id="UP000265566"/>
    </source>
</evidence>
<dbReference type="OrthoDB" id="1915198at2759"/>
<reference evidence="8" key="3">
    <citation type="submission" date="2015-04" db="UniProtKB">
        <authorList>
            <consortium name="EnsemblPlants"/>
        </authorList>
    </citation>
    <scope>IDENTIFICATION</scope>
    <source>
        <strain evidence="8">cv. Jemalong A17</strain>
    </source>
</reference>
<dbReference type="GO" id="GO:0004857">
    <property type="term" value="F:enzyme inhibitor activity"/>
    <property type="evidence" value="ECO:0000318"/>
    <property type="project" value="GO_Central"/>
</dbReference>
<organism evidence="6 9">
    <name type="scientific">Medicago truncatula</name>
    <name type="common">Barrel medic</name>
    <name type="synonym">Medicago tribuloides</name>
    <dbReference type="NCBI Taxonomy" id="3880"/>
    <lineage>
        <taxon>Eukaryota</taxon>
        <taxon>Viridiplantae</taxon>
        <taxon>Streptophyta</taxon>
        <taxon>Embryophyta</taxon>
        <taxon>Tracheophyta</taxon>
        <taxon>Spermatophyta</taxon>
        <taxon>Magnoliopsida</taxon>
        <taxon>eudicotyledons</taxon>
        <taxon>Gunneridae</taxon>
        <taxon>Pentapetalae</taxon>
        <taxon>rosids</taxon>
        <taxon>fabids</taxon>
        <taxon>Fabales</taxon>
        <taxon>Fabaceae</taxon>
        <taxon>Papilionoideae</taxon>
        <taxon>50 kb inversion clade</taxon>
        <taxon>NPAAA clade</taxon>
        <taxon>Hologalegina</taxon>
        <taxon>IRL clade</taxon>
        <taxon>Trifolieae</taxon>
        <taxon>Medicago</taxon>
    </lineage>
</organism>
<keyword evidence="9" id="KW-1185">Reference proteome</keyword>
<dbReference type="Proteomes" id="UP000265566">
    <property type="component" value="Chromosome 4"/>
</dbReference>
<evidence type="ECO:0000313" key="6">
    <source>
        <dbReference type="EMBL" id="KEH31575.1"/>
    </source>
</evidence>
<evidence type="ECO:0000256" key="1">
    <source>
        <dbReference type="ARBA" id="ARBA00022729"/>
    </source>
</evidence>
<evidence type="ECO:0000313" key="9">
    <source>
        <dbReference type="Proteomes" id="UP000002051"/>
    </source>
</evidence>
<dbReference type="PROSITE" id="PS51257">
    <property type="entry name" value="PROKAR_LIPOPROTEIN"/>
    <property type="match status" value="1"/>
</dbReference>
<sequence length="185" mass="20894">MKFLVYMIISLLFLSQYSNGSNLIIQSCKEASKNDPNLSYDFCVKSLKEAASKDKTQPTNLEDLVNMSINLTKSNGTNIMSKISKNLKNQSYDDYVKGCLQDCLDLYDDSLSSLDKAMVAFNKSKDLNTANVEVSAAMDDSVTCEDQFKERKEKNETSPLTEENHVYFQLNAMSLSFITMIDQHN</sequence>
<feature type="signal peptide" evidence="4">
    <location>
        <begin position="1"/>
        <end position="20"/>
    </location>
</feature>
<keyword evidence="1 4" id="KW-0732">Signal</keyword>
<feature type="chain" id="PRO_5014500208" evidence="4">
    <location>
        <begin position="21"/>
        <end position="185"/>
    </location>
</feature>
<dbReference type="CDD" id="cd15795">
    <property type="entry name" value="PMEI-Pla_a_1_like"/>
    <property type="match status" value="1"/>
</dbReference>
<dbReference type="KEGG" id="mtr:25493562"/>
<evidence type="ECO:0000313" key="8">
    <source>
        <dbReference type="EnsemblPlants" id="KEH31575"/>
    </source>
</evidence>
<dbReference type="SMART" id="SM00856">
    <property type="entry name" value="PMEI"/>
    <property type="match status" value="1"/>
</dbReference>
<evidence type="ECO:0000313" key="7">
    <source>
        <dbReference type="EMBL" id="RHN63147.1"/>
    </source>
</evidence>
<gene>
    <name evidence="8" type="primary">25493562</name>
    <name evidence="6" type="ordered locus">MTR_4g099010</name>
    <name evidence="7" type="ORF">MtrunA17_Chr4g0055141</name>
</gene>
<reference evidence="7" key="5">
    <citation type="journal article" date="2018" name="Nat. Plants">
        <title>Whole-genome landscape of Medicago truncatula symbiotic genes.</title>
        <authorList>
            <person name="Pecrix Y."/>
            <person name="Gamas P."/>
            <person name="Carrere S."/>
        </authorList>
    </citation>
    <scope>NUCLEOTIDE SEQUENCE</scope>
    <source>
        <tissue evidence="7">Leaves</tissue>
    </source>
</reference>
<dbReference type="FunFam" id="1.20.140.40:FF:000002">
    <property type="entry name" value="Putative invertase inhibitor"/>
    <property type="match status" value="1"/>
</dbReference>
<reference evidence="6 9" key="1">
    <citation type="journal article" date="2011" name="Nature">
        <title>The Medicago genome provides insight into the evolution of rhizobial symbioses.</title>
        <authorList>
            <person name="Young N.D."/>
            <person name="Debelle F."/>
            <person name="Oldroyd G.E."/>
            <person name="Geurts R."/>
            <person name="Cannon S.B."/>
            <person name="Udvardi M.K."/>
            <person name="Benedito V.A."/>
            <person name="Mayer K.F."/>
            <person name="Gouzy J."/>
            <person name="Schoof H."/>
            <person name="Van de Peer Y."/>
            <person name="Proost S."/>
            <person name="Cook D.R."/>
            <person name="Meyers B.C."/>
            <person name="Spannagl M."/>
            <person name="Cheung F."/>
            <person name="De Mita S."/>
            <person name="Krishnakumar V."/>
            <person name="Gundlach H."/>
            <person name="Zhou S."/>
            <person name="Mudge J."/>
            <person name="Bharti A.K."/>
            <person name="Murray J.D."/>
            <person name="Naoumkina M.A."/>
            <person name="Rosen B."/>
            <person name="Silverstein K.A."/>
            <person name="Tang H."/>
            <person name="Rombauts S."/>
            <person name="Zhao P.X."/>
            <person name="Zhou P."/>
            <person name="Barbe V."/>
            <person name="Bardou P."/>
            <person name="Bechner M."/>
            <person name="Bellec A."/>
            <person name="Berger A."/>
            <person name="Berges H."/>
            <person name="Bidwell S."/>
            <person name="Bisseling T."/>
            <person name="Choisne N."/>
            <person name="Couloux A."/>
            <person name="Denny R."/>
            <person name="Deshpande S."/>
            <person name="Dai X."/>
            <person name="Doyle J.J."/>
            <person name="Dudez A.M."/>
            <person name="Farmer A.D."/>
            <person name="Fouteau S."/>
            <person name="Franken C."/>
            <person name="Gibelin C."/>
            <person name="Gish J."/>
            <person name="Goldstein S."/>
            <person name="Gonzalez A.J."/>
            <person name="Green P.J."/>
            <person name="Hallab A."/>
            <person name="Hartog M."/>
            <person name="Hua A."/>
            <person name="Humphray S.J."/>
            <person name="Jeong D.H."/>
            <person name="Jing Y."/>
            <person name="Jocker A."/>
            <person name="Kenton S.M."/>
            <person name="Kim D.J."/>
            <person name="Klee K."/>
            <person name="Lai H."/>
            <person name="Lang C."/>
            <person name="Lin S."/>
            <person name="Macmil S.L."/>
            <person name="Magdelenat G."/>
            <person name="Matthews L."/>
            <person name="McCorrison J."/>
            <person name="Monaghan E.L."/>
            <person name="Mun J.H."/>
            <person name="Najar F.Z."/>
            <person name="Nicholson C."/>
            <person name="Noirot C."/>
            <person name="O'Bleness M."/>
            <person name="Paule C.R."/>
            <person name="Poulain J."/>
            <person name="Prion F."/>
            <person name="Qin B."/>
            <person name="Qu C."/>
            <person name="Retzel E.F."/>
            <person name="Riddle C."/>
            <person name="Sallet E."/>
            <person name="Samain S."/>
            <person name="Samson N."/>
            <person name="Sanders I."/>
            <person name="Saurat O."/>
            <person name="Scarpelli C."/>
            <person name="Schiex T."/>
            <person name="Segurens B."/>
            <person name="Severin A.J."/>
            <person name="Sherrier D.J."/>
            <person name="Shi R."/>
            <person name="Sims S."/>
            <person name="Singer S.R."/>
            <person name="Sinharoy S."/>
            <person name="Sterck L."/>
            <person name="Viollet A."/>
            <person name="Wang B.B."/>
            <person name="Wang K."/>
            <person name="Wang M."/>
            <person name="Wang X."/>
            <person name="Warfsmann J."/>
            <person name="Weissenbach J."/>
            <person name="White D.D."/>
            <person name="White J.D."/>
            <person name="Wiley G.B."/>
            <person name="Wincker P."/>
            <person name="Xing Y."/>
            <person name="Yang L."/>
            <person name="Yao Z."/>
            <person name="Ying F."/>
            <person name="Zhai J."/>
            <person name="Zhou L."/>
            <person name="Zuber A."/>
            <person name="Denarie J."/>
            <person name="Dixon R.A."/>
            <person name="May G.D."/>
            <person name="Schwartz D.C."/>
            <person name="Rogers J."/>
            <person name="Quetier F."/>
            <person name="Town C.D."/>
            <person name="Roe B.A."/>
        </authorList>
    </citation>
    <scope>NUCLEOTIDE SEQUENCE [LARGE SCALE GENOMIC DNA]</scope>
    <source>
        <strain evidence="6">A17</strain>
        <strain evidence="8 9">cv. Jemalong A17</strain>
    </source>
</reference>
<name>A0A072V0C4_MEDTR</name>
<protein>
    <submittedName>
        <fullName evidence="6">Plant invertase/pectin methylesterase inhibitor</fullName>
    </submittedName>
    <submittedName>
        <fullName evidence="7">Putative pectinesterase inhibitor domain-containing protein</fullName>
    </submittedName>
</protein>
<accession>A0A072V0C4</accession>
<dbReference type="GO" id="GO:0005576">
    <property type="term" value="C:extracellular region"/>
    <property type="evidence" value="ECO:0007669"/>
    <property type="project" value="UniProtKB-ARBA"/>
</dbReference>
<keyword evidence="2" id="KW-1015">Disulfide bond</keyword>
<dbReference type="SUPFAM" id="SSF101148">
    <property type="entry name" value="Plant invertase/pectin methylesterase inhibitor"/>
    <property type="match status" value="1"/>
</dbReference>
<dbReference type="Gramene" id="rna25814">
    <property type="protein sequence ID" value="RHN63147.1"/>
    <property type="gene ID" value="gene25814"/>
</dbReference>
<dbReference type="EnsemblPlants" id="KEH31575">
    <property type="protein sequence ID" value="KEH31575"/>
    <property type="gene ID" value="MTR_4g099010"/>
</dbReference>
<dbReference type="EMBL" id="PSQE01000004">
    <property type="protein sequence ID" value="RHN63147.1"/>
    <property type="molecule type" value="Genomic_DNA"/>
</dbReference>
<dbReference type="PANTHER" id="PTHR35357">
    <property type="entry name" value="OS02G0537100 PROTEIN"/>
    <property type="match status" value="1"/>
</dbReference>
<proteinExistence type="inferred from homology"/>
<dbReference type="InterPro" id="IPR006501">
    <property type="entry name" value="Pectinesterase_inhib_dom"/>
</dbReference>